<gene>
    <name evidence="1" type="ORF">BQ4739_LOCUS10260</name>
</gene>
<reference evidence="1 2" key="1">
    <citation type="submission" date="2016-10" db="EMBL/GenBank/DDBJ databases">
        <authorList>
            <person name="Cai Z."/>
        </authorList>
    </citation>
    <scope>NUCLEOTIDE SEQUENCE [LARGE SCALE GENOMIC DNA]</scope>
</reference>
<accession>A0A383VX08</accession>
<dbReference type="Proteomes" id="UP000256970">
    <property type="component" value="Unassembled WGS sequence"/>
</dbReference>
<dbReference type="AlphaFoldDB" id="A0A383VX08"/>
<dbReference type="EMBL" id="FNXT01000967">
    <property type="protein sequence ID" value="SZX70008.1"/>
    <property type="molecule type" value="Genomic_DNA"/>
</dbReference>
<evidence type="ECO:0000313" key="1">
    <source>
        <dbReference type="EMBL" id="SZX70008.1"/>
    </source>
</evidence>
<protein>
    <recommendedName>
        <fullName evidence="3">Dirigent protein</fullName>
    </recommendedName>
</protein>
<name>A0A383VX08_TETOB</name>
<sequence>MCAAQAEVAHGKGKPPTLGALSKLDIASKTYAWVARDKSYEYYRMKLSIVAGPDTWAIFNPINNSLNLQQSAISAKVFDAPTGAEIGAFDSVLTFTAAPITSPTIGAVITATVELGPDGNDSLTIVGSADVNITALINREGLVWVDSDFAVVGGTGRFNGAFGRHASKSTGVLSYETIVTAYVPRVREF</sequence>
<proteinExistence type="predicted"/>
<evidence type="ECO:0008006" key="3">
    <source>
        <dbReference type="Google" id="ProtNLM"/>
    </source>
</evidence>
<keyword evidence="2" id="KW-1185">Reference proteome</keyword>
<evidence type="ECO:0000313" key="2">
    <source>
        <dbReference type="Proteomes" id="UP000256970"/>
    </source>
</evidence>
<organism evidence="1 2">
    <name type="scientific">Tetradesmus obliquus</name>
    <name type="common">Green alga</name>
    <name type="synonym">Acutodesmus obliquus</name>
    <dbReference type="NCBI Taxonomy" id="3088"/>
    <lineage>
        <taxon>Eukaryota</taxon>
        <taxon>Viridiplantae</taxon>
        <taxon>Chlorophyta</taxon>
        <taxon>core chlorophytes</taxon>
        <taxon>Chlorophyceae</taxon>
        <taxon>CS clade</taxon>
        <taxon>Sphaeropleales</taxon>
        <taxon>Scenedesmaceae</taxon>
        <taxon>Tetradesmus</taxon>
    </lineage>
</organism>